<evidence type="ECO:0000256" key="6">
    <source>
        <dbReference type="SAM" id="SignalP"/>
    </source>
</evidence>
<organism evidence="7 8">
    <name type="scientific">Arabidopsis suecica</name>
    <name type="common">Swedish thale-cress</name>
    <name type="synonym">Cardaminopsis suecica</name>
    <dbReference type="NCBI Taxonomy" id="45249"/>
    <lineage>
        <taxon>Eukaryota</taxon>
        <taxon>Viridiplantae</taxon>
        <taxon>Streptophyta</taxon>
        <taxon>Embryophyta</taxon>
        <taxon>Tracheophyta</taxon>
        <taxon>Spermatophyta</taxon>
        <taxon>Magnoliopsida</taxon>
        <taxon>eudicotyledons</taxon>
        <taxon>Gunneridae</taxon>
        <taxon>Pentapetalae</taxon>
        <taxon>rosids</taxon>
        <taxon>malvids</taxon>
        <taxon>Brassicales</taxon>
        <taxon>Brassicaceae</taxon>
        <taxon>Camelineae</taxon>
        <taxon>Arabidopsis</taxon>
    </lineage>
</organism>
<keyword evidence="8" id="KW-1185">Reference proteome</keyword>
<comment type="caution">
    <text evidence="7">The sequence shown here is derived from an EMBL/GenBank/DDBJ whole genome shotgun (WGS) entry which is preliminary data.</text>
</comment>
<gene>
    <name evidence="7" type="ORF">ISN44_As05g040710</name>
</gene>
<feature type="signal peptide" evidence="6">
    <location>
        <begin position="1"/>
        <end position="26"/>
    </location>
</feature>
<reference evidence="7 8" key="1">
    <citation type="submission" date="2020-12" db="EMBL/GenBank/DDBJ databases">
        <title>Concerted genomic and epigenomic changes stabilize Arabidopsis allopolyploids.</title>
        <authorList>
            <person name="Chen Z."/>
        </authorList>
    </citation>
    <scope>NUCLEOTIDE SEQUENCE [LARGE SCALE GENOMIC DNA]</scope>
    <source>
        <strain evidence="7">As9502</strain>
        <tissue evidence="7">Leaf</tissue>
    </source>
</reference>
<dbReference type="PANTHER" id="PTHR34450">
    <property type="entry name" value="DEFENSIN-LIKE PROTEIN 245-RELATED"/>
    <property type="match status" value="1"/>
</dbReference>
<dbReference type="AlphaFoldDB" id="A0A8T2DIL8"/>
<dbReference type="SMR" id="A0A8T2DIL8"/>
<dbReference type="EMBL" id="JAEFBJ010000005">
    <property type="protein sequence ID" value="KAG7612008.1"/>
    <property type="molecule type" value="Genomic_DNA"/>
</dbReference>
<dbReference type="OrthoDB" id="1022253at2759"/>
<evidence type="ECO:0000256" key="5">
    <source>
        <dbReference type="ARBA" id="ARBA00023157"/>
    </source>
</evidence>
<protein>
    <submittedName>
        <fullName evidence="7">Plant self-incompatibility response</fullName>
    </submittedName>
</protein>
<evidence type="ECO:0000313" key="8">
    <source>
        <dbReference type="Proteomes" id="UP000694251"/>
    </source>
</evidence>
<feature type="chain" id="PRO_5035845701" evidence="6">
    <location>
        <begin position="27"/>
        <end position="93"/>
    </location>
</feature>
<comment type="similarity">
    <text evidence="2">Belongs to the DEFL family.</text>
</comment>
<keyword evidence="4 6" id="KW-0732">Signal</keyword>
<evidence type="ECO:0000256" key="3">
    <source>
        <dbReference type="ARBA" id="ARBA00022525"/>
    </source>
</evidence>
<keyword evidence="5" id="KW-1015">Disulfide bond</keyword>
<dbReference type="GO" id="GO:0005576">
    <property type="term" value="C:extracellular region"/>
    <property type="evidence" value="ECO:0007669"/>
    <property type="project" value="UniProtKB-SubCell"/>
</dbReference>
<dbReference type="InterPro" id="IPR010682">
    <property type="entry name" value="SCRL"/>
</dbReference>
<proteinExistence type="inferred from homology"/>
<comment type="subcellular location">
    <subcellularLocation>
        <location evidence="1">Secreted</location>
    </subcellularLocation>
</comment>
<accession>A0A8T2DIL8</accession>
<dbReference type="Pfam" id="PF06876">
    <property type="entry name" value="SCRL"/>
    <property type="match status" value="1"/>
</dbReference>
<dbReference type="PANTHER" id="PTHR34450:SF5">
    <property type="entry name" value="DEFENSIN-LIKE PROTEIN 229-RELATED"/>
    <property type="match status" value="1"/>
</dbReference>
<evidence type="ECO:0000313" key="7">
    <source>
        <dbReference type="EMBL" id="KAG7612008.1"/>
    </source>
</evidence>
<sequence>MKSTTLFMVSCVLIFCVLSHVREVKSVETKAKRVKKVCEKAQVFEQNCGWDGNKTCIRGFNKIKEYPFHCECGIYDAPNSRRICKCKFPYSPC</sequence>
<name>A0A8T2DIL8_ARASU</name>
<keyword evidence="3" id="KW-0964">Secreted</keyword>
<evidence type="ECO:0000256" key="1">
    <source>
        <dbReference type="ARBA" id="ARBA00004613"/>
    </source>
</evidence>
<dbReference type="GO" id="GO:0007165">
    <property type="term" value="P:signal transduction"/>
    <property type="evidence" value="ECO:0007669"/>
    <property type="project" value="InterPro"/>
</dbReference>
<evidence type="ECO:0000256" key="2">
    <source>
        <dbReference type="ARBA" id="ARBA00006722"/>
    </source>
</evidence>
<dbReference type="Proteomes" id="UP000694251">
    <property type="component" value="Chromosome 5"/>
</dbReference>
<evidence type="ECO:0000256" key="4">
    <source>
        <dbReference type="ARBA" id="ARBA00022729"/>
    </source>
</evidence>